<dbReference type="RefSeq" id="WP_046523181.1">
    <property type="nucleotide sequence ID" value="NZ_LAYY01000007.1"/>
</dbReference>
<dbReference type="AlphaFoldDB" id="A0A0M2T0Z0"/>
<sequence>MKPLKLTLQAFGPYAGTETIDFTILGNRTMFVVSGKTGSGKTTIFDGISYAIYGKASGEDRSGSDLRSQFAREDLPTEVSLEFALRQKTYKITRSPQQEKKKERGDGFTTVNAKAELYQFGPDGEPQLLAANVRDVDEKIKEIMIIDSNQFRQILMIPQGEFRKLLTSDSKDKEVILQRLFHTEIYKRIEEKLKEESAELQKHLKARMDERHSILQKAHVFESDELKEFLENGSTNDVLMIPLIMGEIAAMETRLSILMNERARKQEERDKLQQKLFEAEALLSQLEGKEKLQARKEELESQKTLYEAREKESTEAKKAALLESQEQICHRLKQDMDRLDDLLKNLSEKISHLNEEFTQCEAELEKQLSRESERKQAAEEVSRLEHIKDDVLAYAGLKLEAEKLAGTMEAARKEKEQNELAEENADKELRKLQTEKEGLETTQIAILEGERKQEKLEVQHEQLKKLETFLERMKRGRQEVEKRREALSKAEARFLDAKELVQKLEQTWLHSQAAILAGTLEHGEACPVCGAHSHPSPAASREGFLPSQEDLKSAREQAAQLEEERAKADKILIEGETALRTIIDNAEELEAQLQKSKPGFSAAILQDHLAALEAEQASLILEQREHKNRAKRAAVIKEEIVKFEKIKTELQENKKKLDDRIQKLTVEYTQKRTMVERMTASIPENLRSRQAFEQKYALSVSRQEELLRQLEFAQKQHQASKEKLGQEKTRLEIAEKNRAEKSEDLSRERERFKSSMMRQGFETYSQYHQAKRPEGKIDELENAVRLYREELRSVSDRLEELSNTLKDVQKPDVDSLKQALQVLEGDLQTAQEEYQQLFIMKRDNELVVSSVEAINSSIKDLEKRYELIGHLHEMSKGQNRFRLTFERYVLAAFLDDILAEANARLAKMTSSRYQLRRKKDRSKGNVQSGLELLVYDQYTGQERHVKTLSGGESFKAALSLALGLADVVQNYAGGVSLETMFIDEGFGTLDPESLDQAIETLIDIQSSGRLVGIISHVPELKERIDARLEVVATQTGSKAEFIFLNR</sequence>
<dbReference type="Pfam" id="PF13476">
    <property type="entry name" value="AAA_23"/>
    <property type="match status" value="1"/>
</dbReference>
<feature type="coiled-coil region" evidence="4">
    <location>
        <begin position="609"/>
        <end position="667"/>
    </location>
</feature>
<evidence type="ECO:0000256" key="5">
    <source>
        <dbReference type="SAM" id="MobiDB-lite"/>
    </source>
</evidence>
<keyword evidence="4" id="KW-0175">Coiled coil</keyword>
<dbReference type="InterPro" id="IPR027417">
    <property type="entry name" value="P-loop_NTPase"/>
</dbReference>
<dbReference type="InterPro" id="IPR038729">
    <property type="entry name" value="Rad50/SbcC_AAA"/>
</dbReference>
<gene>
    <name evidence="7" type="ORF">WQ57_07735</name>
</gene>
<dbReference type="Gene3D" id="3.40.50.300">
    <property type="entry name" value="P-loop containing nucleotide triphosphate hydrolases"/>
    <property type="match status" value="2"/>
</dbReference>
<feature type="coiled-coil region" evidence="4">
    <location>
        <begin position="248"/>
        <end position="507"/>
    </location>
</feature>
<keyword evidence="7" id="KW-0378">Hydrolase</keyword>
<dbReference type="EMBL" id="LAYY01000007">
    <property type="protein sequence ID" value="KKK38490.1"/>
    <property type="molecule type" value="Genomic_DNA"/>
</dbReference>
<keyword evidence="7" id="KW-0540">Nuclease</keyword>
<evidence type="ECO:0000256" key="4">
    <source>
        <dbReference type="SAM" id="Coils"/>
    </source>
</evidence>
<dbReference type="SUPFAM" id="SSF52540">
    <property type="entry name" value="P-loop containing nucleoside triphosphate hydrolases"/>
    <property type="match status" value="2"/>
</dbReference>
<evidence type="ECO:0000256" key="2">
    <source>
        <dbReference type="ARBA" id="ARBA00011322"/>
    </source>
</evidence>
<evidence type="ECO:0000313" key="7">
    <source>
        <dbReference type="EMBL" id="KKK38490.1"/>
    </source>
</evidence>
<feature type="compositionally biased region" description="Basic and acidic residues" evidence="5">
    <location>
        <begin position="719"/>
        <end position="751"/>
    </location>
</feature>
<name>A0A0M2T0Z0_9BACI</name>
<dbReference type="GO" id="GO:0016887">
    <property type="term" value="F:ATP hydrolysis activity"/>
    <property type="evidence" value="ECO:0007669"/>
    <property type="project" value="InterPro"/>
</dbReference>
<comment type="caution">
    <text evidence="7">The sequence shown here is derived from an EMBL/GenBank/DDBJ whole genome shotgun (WGS) entry which is preliminary data.</text>
</comment>
<proteinExistence type="inferred from homology"/>
<feature type="coiled-coil region" evidence="4">
    <location>
        <begin position="777"/>
        <end position="840"/>
    </location>
</feature>
<evidence type="ECO:0000313" key="8">
    <source>
        <dbReference type="Proteomes" id="UP000034166"/>
    </source>
</evidence>
<reference evidence="7 8" key="1">
    <citation type="submission" date="2015-04" db="EMBL/GenBank/DDBJ databases">
        <title>Taxonomic description and genome sequence of Bacillus campisalis sp. nov., a novel member of the genus Bacillus isolated from solar saltern.</title>
        <authorList>
            <person name="Mathan Kumar R."/>
            <person name="Kaur G."/>
            <person name="Kumar A."/>
            <person name="Singh N.K."/>
            <person name="Kaur N."/>
            <person name="Kumar N."/>
            <person name="Mayilraj S."/>
        </authorList>
    </citation>
    <scope>NUCLEOTIDE SEQUENCE [LARGE SCALE GENOMIC DNA]</scope>
    <source>
        <strain evidence="7 8">SA2-6</strain>
    </source>
</reference>
<protein>
    <recommendedName>
        <fullName evidence="3">Nuclease SbcCD subunit C</fullName>
    </recommendedName>
</protein>
<accession>A0A0M2T0Z0</accession>
<evidence type="ECO:0000256" key="3">
    <source>
        <dbReference type="ARBA" id="ARBA00013368"/>
    </source>
</evidence>
<dbReference type="GO" id="GO:0004527">
    <property type="term" value="F:exonuclease activity"/>
    <property type="evidence" value="ECO:0007669"/>
    <property type="project" value="UniProtKB-KW"/>
</dbReference>
<keyword evidence="8" id="KW-1185">Reference proteome</keyword>
<feature type="region of interest" description="Disordered" evidence="5">
    <location>
        <begin position="718"/>
        <end position="751"/>
    </location>
</feature>
<organism evidence="7 8">
    <name type="scientific">Mesobacillus campisalis</name>
    <dbReference type="NCBI Taxonomy" id="1408103"/>
    <lineage>
        <taxon>Bacteria</taxon>
        <taxon>Bacillati</taxon>
        <taxon>Bacillota</taxon>
        <taxon>Bacilli</taxon>
        <taxon>Bacillales</taxon>
        <taxon>Bacillaceae</taxon>
        <taxon>Mesobacillus</taxon>
    </lineage>
</organism>
<dbReference type="PANTHER" id="PTHR32114">
    <property type="entry name" value="ABC TRANSPORTER ABCH.3"/>
    <property type="match status" value="1"/>
</dbReference>
<evidence type="ECO:0000256" key="1">
    <source>
        <dbReference type="ARBA" id="ARBA00006930"/>
    </source>
</evidence>
<dbReference type="OrthoDB" id="9795626at2"/>
<dbReference type="Proteomes" id="UP000034166">
    <property type="component" value="Unassembled WGS sequence"/>
</dbReference>
<evidence type="ECO:0000259" key="6">
    <source>
        <dbReference type="Pfam" id="PF13476"/>
    </source>
</evidence>
<dbReference type="PANTHER" id="PTHR32114:SF2">
    <property type="entry name" value="ABC TRANSPORTER ABCH.3"/>
    <property type="match status" value="1"/>
</dbReference>
<keyword evidence="7" id="KW-0269">Exonuclease</keyword>
<feature type="domain" description="Rad50/SbcC-type AAA" evidence="6">
    <location>
        <begin position="5"/>
        <end position="213"/>
    </location>
</feature>
<dbReference type="PATRIC" id="fig|1408103.3.peg.1741"/>
<dbReference type="Pfam" id="PF13558">
    <property type="entry name" value="SbcC_Walker_B"/>
    <property type="match status" value="1"/>
</dbReference>
<dbReference type="GO" id="GO:0006302">
    <property type="term" value="P:double-strand break repair"/>
    <property type="evidence" value="ECO:0007669"/>
    <property type="project" value="InterPro"/>
</dbReference>
<comment type="similarity">
    <text evidence="1">Belongs to the SMC family. SbcC subfamily.</text>
</comment>
<comment type="subunit">
    <text evidence="2">Heterodimer of SbcC and SbcD.</text>
</comment>